<evidence type="ECO:0000313" key="1">
    <source>
        <dbReference type="EMBL" id="KHF25628.1"/>
    </source>
</evidence>
<sequence length="170" mass="20154">MLWLGQMCKFVFCVVFGIATFTITNAHSDVLDDLKPSDESSPGMDVMPDKERLKERVRERYEAFVKNDLRRLYETKVPEYRQPYESWKKIWSKKLSDTKISSVEPEKICDCNWAVFPNGRSFFRCTVLLRLTFKDESKDDSKALEMWQIEDGEWYQGYADHHDWEDCPGK</sequence>
<keyword evidence="2" id="KW-1185">Reference proteome</keyword>
<evidence type="ECO:0000313" key="2">
    <source>
        <dbReference type="Proteomes" id="UP000030856"/>
    </source>
</evidence>
<comment type="caution">
    <text evidence="1">The sequence shown here is derived from an EMBL/GenBank/DDBJ whole genome shotgun (WGS) entry which is preliminary data.</text>
</comment>
<name>A0A0B0H5Z2_SOVGS</name>
<reference evidence="1 2" key="1">
    <citation type="journal article" date="2014" name="BMC Genomics">
        <title>The genome of the intracellular bacterium of the coastal bivalve, Solemya velum: a blueprint for thriving in and out of symbiosis.</title>
        <authorList>
            <person name="Dmytrenko O."/>
            <person name="Russell S.L."/>
            <person name="Loo W.T."/>
            <person name="Fontanez K.M."/>
            <person name="Liao L."/>
            <person name="Roeselers G."/>
            <person name="Sharma R."/>
            <person name="Stewart F.J."/>
            <person name="Newton I.L."/>
            <person name="Woyke T."/>
            <person name="Wu D."/>
            <person name="Lang J.M."/>
            <person name="Eisen J.A."/>
            <person name="Cavanaugh C.M."/>
        </authorList>
    </citation>
    <scope>NUCLEOTIDE SEQUENCE [LARGE SCALE GENOMIC DNA]</scope>
    <source>
        <strain evidence="1 2">WH</strain>
    </source>
</reference>
<dbReference type="RefSeq" id="WP_043115295.1">
    <property type="nucleotide sequence ID" value="NZ_JRAA01000001.1"/>
</dbReference>
<gene>
    <name evidence="1" type="ORF">JV46_12550</name>
</gene>
<protein>
    <submittedName>
        <fullName evidence="1">Uncharacterized protein</fullName>
    </submittedName>
</protein>
<dbReference type="AlphaFoldDB" id="A0A0B0H5Z2"/>
<dbReference type="EMBL" id="JRAA01000001">
    <property type="protein sequence ID" value="KHF25628.1"/>
    <property type="molecule type" value="Genomic_DNA"/>
</dbReference>
<dbReference type="STRING" id="2340.JV46_12550"/>
<organism evidence="1 2">
    <name type="scientific">Solemya velum gill symbiont</name>
    <dbReference type="NCBI Taxonomy" id="2340"/>
    <lineage>
        <taxon>Bacteria</taxon>
        <taxon>Pseudomonadati</taxon>
        <taxon>Pseudomonadota</taxon>
        <taxon>Gammaproteobacteria</taxon>
        <taxon>sulfur-oxidizing symbionts</taxon>
    </lineage>
</organism>
<dbReference type="GeneID" id="86991013"/>
<accession>A0A0B0H5Z2</accession>
<dbReference type="Proteomes" id="UP000030856">
    <property type="component" value="Unassembled WGS sequence"/>
</dbReference>
<proteinExistence type="predicted"/>